<keyword evidence="1" id="KW-0812">Transmembrane</keyword>
<gene>
    <name evidence="3" type="ORF">COV30_00130</name>
</gene>
<evidence type="ECO:0000256" key="1">
    <source>
        <dbReference type="SAM" id="Phobius"/>
    </source>
</evidence>
<dbReference type="AlphaFoldDB" id="A0A2H0R6F8"/>
<dbReference type="Proteomes" id="UP000230208">
    <property type="component" value="Unassembled WGS sequence"/>
</dbReference>
<evidence type="ECO:0000313" key="3">
    <source>
        <dbReference type="EMBL" id="PIR42098.1"/>
    </source>
</evidence>
<proteinExistence type="predicted"/>
<organism evidence="3 4">
    <name type="scientific">Candidatus Yanofskybacteria bacterium CG10_big_fil_rev_8_21_14_0_10_37_15</name>
    <dbReference type="NCBI Taxonomy" id="1975097"/>
    <lineage>
        <taxon>Bacteria</taxon>
        <taxon>Candidatus Yanofskyibacteriota</taxon>
    </lineage>
</organism>
<feature type="transmembrane region" description="Helical" evidence="1">
    <location>
        <begin position="57"/>
        <end position="82"/>
    </location>
</feature>
<dbReference type="Gene3D" id="1.10.530.10">
    <property type="match status" value="1"/>
</dbReference>
<evidence type="ECO:0000313" key="4">
    <source>
        <dbReference type="Proteomes" id="UP000230208"/>
    </source>
</evidence>
<evidence type="ECO:0000259" key="2">
    <source>
        <dbReference type="Pfam" id="PF01464"/>
    </source>
</evidence>
<sequence>MKISKKIIILLTLVFVLFPLFADAVSWLPIVPCGTSSNPQECTRCDLFKLFKNIIDFLLYGFMPPVAAILFVWGGFLILMGGASPGNISRGKSIFWNTFLGVLIMLSSWLITNTIIKSLADESITNPNVPWYQFECKETVRSGEQPPIVSNPPEDGGDEGICSFGGINLCQPRQMSCGASKCDQYVSAINQYAGRTGVANGANFLKAIMIKESACNAEADSGHAKGIMQLKPSTANIYKNRCGVSGDTTAQWLKDNPELSICIAAEYIKSLSGTSCGNTPRNIAAGYNGGAAGACGNSVDCAGETSCDGSPVKRWECLYDDSEHNVCNTGYDETRDYATKVIYCYNNPGF</sequence>
<keyword evidence="1" id="KW-1133">Transmembrane helix</keyword>
<name>A0A2H0R6F8_9BACT</name>
<dbReference type="InterPro" id="IPR023346">
    <property type="entry name" value="Lysozyme-like_dom_sf"/>
</dbReference>
<accession>A0A2H0R6F8</accession>
<dbReference type="SUPFAM" id="SSF53955">
    <property type="entry name" value="Lysozyme-like"/>
    <property type="match status" value="1"/>
</dbReference>
<comment type="caution">
    <text evidence="3">The sequence shown here is derived from an EMBL/GenBank/DDBJ whole genome shotgun (WGS) entry which is preliminary data.</text>
</comment>
<protein>
    <recommendedName>
        <fullName evidence="2">Transglycosylase SLT domain-containing protein</fullName>
    </recommendedName>
</protein>
<keyword evidence="1" id="KW-0472">Membrane</keyword>
<feature type="domain" description="Transglycosylase SLT" evidence="2">
    <location>
        <begin position="202"/>
        <end position="292"/>
    </location>
</feature>
<dbReference type="EMBL" id="PCXP01000002">
    <property type="protein sequence ID" value="PIR42098.1"/>
    <property type="molecule type" value="Genomic_DNA"/>
</dbReference>
<dbReference type="InterPro" id="IPR008258">
    <property type="entry name" value="Transglycosylase_SLT_dom_1"/>
</dbReference>
<feature type="transmembrane region" description="Helical" evidence="1">
    <location>
        <begin position="94"/>
        <end position="111"/>
    </location>
</feature>
<dbReference type="Pfam" id="PF01464">
    <property type="entry name" value="SLT"/>
    <property type="match status" value="1"/>
</dbReference>
<reference evidence="3 4" key="1">
    <citation type="submission" date="2017-09" db="EMBL/GenBank/DDBJ databases">
        <title>Depth-based differentiation of microbial function through sediment-hosted aquifers and enrichment of novel symbionts in the deep terrestrial subsurface.</title>
        <authorList>
            <person name="Probst A.J."/>
            <person name="Ladd B."/>
            <person name="Jarett J.K."/>
            <person name="Geller-Mcgrath D.E."/>
            <person name="Sieber C.M."/>
            <person name="Emerson J.B."/>
            <person name="Anantharaman K."/>
            <person name="Thomas B.C."/>
            <person name="Malmstrom R."/>
            <person name="Stieglmeier M."/>
            <person name="Klingl A."/>
            <person name="Woyke T."/>
            <person name="Ryan C.M."/>
            <person name="Banfield J.F."/>
        </authorList>
    </citation>
    <scope>NUCLEOTIDE SEQUENCE [LARGE SCALE GENOMIC DNA]</scope>
    <source>
        <strain evidence="3">CG10_big_fil_rev_8_21_14_0_10_37_15</strain>
    </source>
</reference>